<evidence type="ECO:0000313" key="2">
    <source>
        <dbReference type="EMBL" id="KAF2018153.1"/>
    </source>
</evidence>
<dbReference type="Proteomes" id="UP000799778">
    <property type="component" value="Unassembled WGS sequence"/>
</dbReference>
<dbReference type="GeneID" id="54278834"/>
<feature type="region of interest" description="Disordered" evidence="1">
    <location>
        <begin position="1"/>
        <end position="120"/>
    </location>
</feature>
<evidence type="ECO:0000256" key="1">
    <source>
        <dbReference type="SAM" id="MobiDB-lite"/>
    </source>
</evidence>
<dbReference type="AlphaFoldDB" id="A0A6A5XZ34"/>
<dbReference type="EMBL" id="ML978068">
    <property type="protein sequence ID" value="KAF2018153.1"/>
    <property type="molecule type" value="Genomic_DNA"/>
</dbReference>
<keyword evidence="3" id="KW-1185">Reference proteome</keyword>
<protein>
    <submittedName>
        <fullName evidence="2">Uncharacterized protein</fullName>
    </submittedName>
</protein>
<feature type="compositionally biased region" description="Basic residues" evidence="1">
    <location>
        <begin position="15"/>
        <end position="31"/>
    </location>
</feature>
<feature type="compositionally biased region" description="Basic and acidic residues" evidence="1">
    <location>
        <begin position="95"/>
        <end position="109"/>
    </location>
</feature>
<dbReference type="RefSeq" id="XP_033386492.1">
    <property type="nucleotide sequence ID" value="XM_033521437.1"/>
</dbReference>
<reference evidence="2" key="1">
    <citation type="journal article" date="2020" name="Stud. Mycol.">
        <title>101 Dothideomycetes genomes: a test case for predicting lifestyles and emergence of pathogens.</title>
        <authorList>
            <person name="Haridas S."/>
            <person name="Albert R."/>
            <person name="Binder M."/>
            <person name="Bloem J."/>
            <person name="Labutti K."/>
            <person name="Salamov A."/>
            <person name="Andreopoulos B."/>
            <person name="Baker S."/>
            <person name="Barry K."/>
            <person name="Bills G."/>
            <person name="Bluhm B."/>
            <person name="Cannon C."/>
            <person name="Castanera R."/>
            <person name="Culley D."/>
            <person name="Daum C."/>
            <person name="Ezra D."/>
            <person name="Gonzalez J."/>
            <person name="Henrissat B."/>
            <person name="Kuo A."/>
            <person name="Liang C."/>
            <person name="Lipzen A."/>
            <person name="Lutzoni F."/>
            <person name="Magnuson J."/>
            <person name="Mondo S."/>
            <person name="Nolan M."/>
            <person name="Ohm R."/>
            <person name="Pangilinan J."/>
            <person name="Park H.-J."/>
            <person name="Ramirez L."/>
            <person name="Alfaro M."/>
            <person name="Sun H."/>
            <person name="Tritt A."/>
            <person name="Yoshinaga Y."/>
            <person name="Zwiers L.-H."/>
            <person name="Turgeon B."/>
            <person name="Goodwin S."/>
            <person name="Spatafora J."/>
            <person name="Crous P."/>
            <person name="Grigoriev I."/>
        </authorList>
    </citation>
    <scope>NUCLEOTIDE SEQUENCE</scope>
    <source>
        <strain evidence="2">CBS 175.79</strain>
    </source>
</reference>
<organism evidence="2 3">
    <name type="scientific">Aaosphaeria arxii CBS 175.79</name>
    <dbReference type="NCBI Taxonomy" id="1450172"/>
    <lineage>
        <taxon>Eukaryota</taxon>
        <taxon>Fungi</taxon>
        <taxon>Dikarya</taxon>
        <taxon>Ascomycota</taxon>
        <taxon>Pezizomycotina</taxon>
        <taxon>Dothideomycetes</taxon>
        <taxon>Pleosporomycetidae</taxon>
        <taxon>Pleosporales</taxon>
        <taxon>Pleosporales incertae sedis</taxon>
        <taxon>Aaosphaeria</taxon>
    </lineage>
</organism>
<name>A0A6A5XZ34_9PLEO</name>
<proteinExistence type="predicted"/>
<accession>A0A6A5XZ34</accession>
<evidence type="ECO:0000313" key="3">
    <source>
        <dbReference type="Proteomes" id="UP000799778"/>
    </source>
</evidence>
<gene>
    <name evidence="2" type="ORF">BU24DRAFT_166098</name>
</gene>
<sequence length="120" mass="13210">MLNPQPRRNGEKPHHAIARTKTRHPSIHHQPRVQTPPSPPSGNQSIDTPLPVKRIGLNPPLPFNPFPHRSPTLAGPRSKPHTFCALKRAKTRQNHHNDKDGGEGGEEGKTQGVGCCSRAR</sequence>